<keyword evidence="8" id="KW-1133">Transmembrane helix</keyword>
<keyword evidence="11" id="KW-1185">Reference proteome</keyword>
<dbReference type="GO" id="GO:0007165">
    <property type="term" value="P:signal transduction"/>
    <property type="evidence" value="ECO:0007669"/>
    <property type="project" value="UniProtKB-KW"/>
</dbReference>
<keyword evidence="2" id="KW-0488">Methylation</keyword>
<dbReference type="GO" id="GO:0005886">
    <property type="term" value="C:plasma membrane"/>
    <property type="evidence" value="ECO:0007669"/>
    <property type="project" value="TreeGrafter"/>
</dbReference>
<dbReference type="CDD" id="cd11386">
    <property type="entry name" value="MCP_signal"/>
    <property type="match status" value="1"/>
</dbReference>
<dbReference type="SUPFAM" id="SSF103190">
    <property type="entry name" value="Sensory domain-like"/>
    <property type="match status" value="1"/>
</dbReference>
<evidence type="ECO:0000256" key="3">
    <source>
        <dbReference type="ARBA" id="ARBA00023224"/>
    </source>
</evidence>
<comment type="similarity">
    <text evidence="4">Belongs to the methyl-accepting chemotaxis (MCP) protein family.</text>
</comment>
<gene>
    <name evidence="10" type="ORF">GCM10011487_42290</name>
</gene>
<dbReference type="FunFam" id="1.10.287.950:FF:000001">
    <property type="entry name" value="Methyl-accepting chemotaxis sensory transducer"/>
    <property type="match status" value="1"/>
</dbReference>
<dbReference type="PANTHER" id="PTHR43531:SF14">
    <property type="entry name" value="METHYL-ACCEPTING CHEMOTAXIS PROTEIN I-RELATED"/>
    <property type="match status" value="1"/>
</dbReference>
<dbReference type="InterPro" id="IPR029151">
    <property type="entry name" value="Sensor-like_sf"/>
</dbReference>
<dbReference type="SUPFAM" id="SSF58104">
    <property type="entry name" value="Methyl-accepting chemotaxis protein (MCP) signaling domain"/>
    <property type="match status" value="1"/>
</dbReference>
<evidence type="ECO:0000256" key="8">
    <source>
        <dbReference type="SAM" id="Phobius"/>
    </source>
</evidence>
<evidence type="ECO:0000256" key="2">
    <source>
        <dbReference type="ARBA" id="ARBA00022481"/>
    </source>
</evidence>
<evidence type="ECO:0000256" key="1">
    <source>
        <dbReference type="ARBA" id="ARBA00004370"/>
    </source>
</evidence>
<dbReference type="RefSeq" id="WP_161813893.1">
    <property type="nucleotide sequence ID" value="NZ_BLJN01000004.1"/>
</dbReference>
<feature type="compositionally biased region" description="Basic and acidic residues" evidence="7">
    <location>
        <begin position="628"/>
        <end position="642"/>
    </location>
</feature>
<dbReference type="GO" id="GO:0006935">
    <property type="term" value="P:chemotaxis"/>
    <property type="evidence" value="ECO:0007669"/>
    <property type="project" value="InterPro"/>
</dbReference>
<name>A0A829YG38_9GAMM</name>
<dbReference type="GO" id="GO:0004888">
    <property type="term" value="F:transmembrane signaling receptor activity"/>
    <property type="evidence" value="ECO:0007669"/>
    <property type="project" value="InterPro"/>
</dbReference>
<feature type="region of interest" description="Disordered" evidence="7">
    <location>
        <begin position="616"/>
        <end position="642"/>
    </location>
</feature>
<dbReference type="InterPro" id="IPR051310">
    <property type="entry name" value="MCP_chemotaxis"/>
</dbReference>
<reference evidence="11" key="1">
    <citation type="submission" date="2020-01" db="EMBL/GenBank/DDBJ databases">
        <title>'Steroidobacter agaridevorans' sp. nov., agar-degrading bacteria isolated from rhizosphere soils.</title>
        <authorList>
            <person name="Ikenaga M."/>
            <person name="Kataoka M."/>
            <person name="Murouchi A."/>
            <person name="Katsuragi S."/>
            <person name="Sakai M."/>
        </authorList>
    </citation>
    <scope>NUCLEOTIDE SEQUENCE [LARGE SCALE GENOMIC DNA]</scope>
    <source>
        <strain evidence="11">YU21-B</strain>
    </source>
</reference>
<keyword evidence="8" id="KW-0812">Transmembrane</keyword>
<keyword evidence="8" id="KW-0472">Membrane</keyword>
<comment type="caution">
    <text evidence="10">The sequence shown here is derived from an EMBL/GenBank/DDBJ whole genome shotgun (WGS) entry which is preliminary data.</text>
</comment>
<evidence type="ECO:0000256" key="5">
    <source>
        <dbReference type="PROSITE-ProRule" id="PRU00284"/>
    </source>
</evidence>
<dbReference type="PANTHER" id="PTHR43531">
    <property type="entry name" value="PROTEIN ICFG"/>
    <property type="match status" value="1"/>
</dbReference>
<dbReference type="AlphaFoldDB" id="A0A829YG38"/>
<feature type="transmembrane region" description="Helical" evidence="8">
    <location>
        <begin position="287"/>
        <end position="309"/>
    </location>
</feature>
<dbReference type="Gene3D" id="1.10.287.950">
    <property type="entry name" value="Methyl-accepting chemotaxis protein"/>
    <property type="match status" value="1"/>
</dbReference>
<dbReference type="InterPro" id="IPR004089">
    <property type="entry name" value="MCPsignal_dom"/>
</dbReference>
<evidence type="ECO:0000313" key="10">
    <source>
        <dbReference type="EMBL" id="GFE82229.1"/>
    </source>
</evidence>
<protein>
    <recommendedName>
        <fullName evidence="9">Methyl-accepting transducer domain-containing protein</fullName>
    </recommendedName>
</protein>
<dbReference type="Pfam" id="PF00015">
    <property type="entry name" value="MCPsignal"/>
    <property type="match status" value="1"/>
</dbReference>
<dbReference type="InterPro" id="IPR033462">
    <property type="entry name" value="Cache_3-Cache_2"/>
</dbReference>
<comment type="subcellular location">
    <subcellularLocation>
        <location evidence="1">Membrane</location>
    </subcellularLocation>
</comment>
<evidence type="ECO:0000259" key="9">
    <source>
        <dbReference type="PROSITE" id="PS50111"/>
    </source>
</evidence>
<dbReference type="Proteomes" id="UP000445000">
    <property type="component" value="Unassembled WGS sequence"/>
</dbReference>
<dbReference type="EMBL" id="BLJN01000004">
    <property type="protein sequence ID" value="GFE82229.1"/>
    <property type="molecule type" value="Genomic_DNA"/>
</dbReference>
<evidence type="ECO:0000256" key="7">
    <source>
        <dbReference type="SAM" id="MobiDB-lite"/>
    </source>
</evidence>
<evidence type="ECO:0000256" key="6">
    <source>
        <dbReference type="SAM" id="Coils"/>
    </source>
</evidence>
<proteinExistence type="inferred from homology"/>
<evidence type="ECO:0000313" key="11">
    <source>
        <dbReference type="Proteomes" id="UP000445000"/>
    </source>
</evidence>
<keyword evidence="3 5" id="KW-0807">Transducer</keyword>
<dbReference type="Pfam" id="PF17201">
    <property type="entry name" value="Cache_3-Cache_2"/>
    <property type="match status" value="1"/>
</dbReference>
<dbReference type="PROSITE" id="PS50111">
    <property type="entry name" value="CHEMOTAXIS_TRANSDUC_2"/>
    <property type="match status" value="1"/>
</dbReference>
<evidence type="ECO:0000256" key="4">
    <source>
        <dbReference type="ARBA" id="ARBA00029447"/>
    </source>
</evidence>
<accession>A0A829YG38</accession>
<keyword evidence="6" id="KW-0175">Coiled coil</keyword>
<feature type="coiled-coil region" evidence="6">
    <location>
        <begin position="569"/>
        <end position="607"/>
    </location>
</feature>
<dbReference type="SMART" id="SM00283">
    <property type="entry name" value="MA"/>
    <property type="match status" value="1"/>
</dbReference>
<organism evidence="10 11">
    <name type="scientific">Steroidobacter agaridevorans</name>
    <dbReference type="NCBI Taxonomy" id="2695856"/>
    <lineage>
        <taxon>Bacteria</taxon>
        <taxon>Pseudomonadati</taxon>
        <taxon>Pseudomonadota</taxon>
        <taxon>Gammaproteobacteria</taxon>
        <taxon>Steroidobacterales</taxon>
        <taxon>Steroidobacteraceae</taxon>
        <taxon>Steroidobacter</taxon>
    </lineage>
</organism>
<dbReference type="PRINTS" id="PR00260">
    <property type="entry name" value="CHEMTRNSDUCR"/>
</dbReference>
<sequence>MPKSLKGRIALFISSVLLPISIAVAVYLAVHEGTQLREQASAQAAREVASVLDLLAMTDQQLGLRVQSAMKLLQERSQALGPATAGPMVQVGEHTVPNLMFGAHGQAEKYELADAVTAVAGGTVTLFSKSGDKFVRVSTNVMKEGKRAVGTVLDPNGSAIAQIDAGRAFYGQVDILGTPYVTGYEPIRNAAGSTVGILYVGYQVDVKLLEDTVGRARLLKGGVVAVVDDKGKVRFRSSHVDEQTVDKAVDSNESGWVRLEKTFPEWGFKVVAAYPAAEVAAAQRSRAMTIIAGAIAAGCAVLGVLMLLLQQLVLRPIGGEPQTAMDMMKRIAAGDLSAIRAGAPEGSVIGECERMSARLAEIVGQVRSASKSVGFSAGEISQGNDDLSTRTQEQAASLEETAASMEEMTATVKANADNARQADRLASEAREQAERSVAIASRTTGAMNEINQSSRKIEDIIGVIDEIAFQTNLLALNAAVEAARAGEQGRGFAVVASEVRALAQRSAAAAKEIKGLIGESVQKVQAGTGLVDESAKALDAIMDSIKKVSGIVAEIASASHQQAAGIEQVNQALTRMDESTQQNAALVEQAAAAAKGMEQQSQQLIAEVDYFNTGESVAAPQRTKRRRAESYRDDSAVMERAA</sequence>
<dbReference type="InterPro" id="IPR004090">
    <property type="entry name" value="Chemotax_Me-accpt_rcpt"/>
</dbReference>
<feature type="domain" description="Methyl-accepting transducer" evidence="9">
    <location>
        <begin position="369"/>
        <end position="598"/>
    </location>
</feature>